<reference evidence="1 2" key="1">
    <citation type="submission" date="2023-10" db="EMBL/GenBank/DDBJ databases">
        <title>Draft genome sequence of Xylaria bambusicola isolate GMP-LS, the root and basal stem rot pathogen of sugarcane in Indonesia.</title>
        <authorList>
            <person name="Selvaraj P."/>
            <person name="Muralishankar V."/>
            <person name="Muruganantham S."/>
            <person name="Sp S."/>
            <person name="Haryani S."/>
            <person name="Lau K.J.X."/>
            <person name="Naqvi N.I."/>
        </authorList>
    </citation>
    <scope>NUCLEOTIDE SEQUENCE [LARGE SCALE GENOMIC DNA]</scope>
    <source>
        <strain evidence="1">GMP-LS</strain>
    </source>
</reference>
<keyword evidence="2" id="KW-1185">Reference proteome</keyword>
<dbReference type="Proteomes" id="UP001305414">
    <property type="component" value="Unassembled WGS sequence"/>
</dbReference>
<sequence length="126" mass="13267">MVRLVSGPCDPAIIEQEYNNALIAKLRALGSSNVYVSTTTLYSGFFDEIAEIQQGTATSAYLGDSRGAGATNVELQSACKGYLGGTFYCHAGVLFSLATAAMVKDALTHDGPGKLSRVHLDDICVD</sequence>
<dbReference type="AlphaFoldDB" id="A0AAN7V301"/>
<proteinExistence type="predicted"/>
<dbReference type="Gene3D" id="3.40.50.1820">
    <property type="entry name" value="alpha/beta hydrolase"/>
    <property type="match status" value="1"/>
</dbReference>
<dbReference type="PANTHER" id="PTHR37574">
    <property type="entry name" value="LIPASE B"/>
    <property type="match status" value="1"/>
</dbReference>
<dbReference type="PANTHER" id="PTHR37574:SF1">
    <property type="entry name" value="LIPASE B"/>
    <property type="match status" value="1"/>
</dbReference>
<dbReference type="EMBL" id="JAWHQM010000060">
    <property type="protein sequence ID" value="KAK5635954.1"/>
    <property type="molecule type" value="Genomic_DNA"/>
</dbReference>
<evidence type="ECO:0000313" key="2">
    <source>
        <dbReference type="Proteomes" id="UP001305414"/>
    </source>
</evidence>
<protein>
    <submittedName>
        <fullName evidence="1">Uncharacterized protein</fullName>
    </submittedName>
</protein>
<organism evidence="1 2">
    <name type="scientific">Xylaria bambusicola</name>
    <dbReference type="NCBI Taxonomy" id="326684"/>
    <lineage>
        <taxon>Eukaryota</taxon>
        <taxon>Fungi</taxon>
        <taxon>Dikarya</taxon>
        <taxon>Ascomycota</taxon>
        <taxon>Pezizomycotina</taxon>
        <taxon>Sordariomycetes</taxon>
        <taxon>Xylariomycetidae</taxon>
        <taxon>Xylariales</taxon>
        <taxon>Xylariaceae</taxon>
        <taxon>Xylaria</taxon>
    </lineage>
</organism>
<comment type="caution">
    <text evidence="1">The sequence shown here is derived from an EMBL/GenBank/DDBJ whole genome shotgun (WGS) entry which is preliminary data.</text>
</comment>
<evidence type="ECO:0000313" key="1">
    <source>
        <dbReference type="EMBL" id="KAK5635954.1"/>
    </source>
</evidence>
<dbReference type="InterPro" id="IPR053228">
    <property type="entry name" value="Stereospecific_Lipase"/>
</dbReference>
<name>A0AAN7V301_9PEZI</name>
<dbReference type="InterPro" id="IPR029058">
    <property type="entry name" value="AB_hydrolase_fold"/>
</dbReference>
<gene>
    <name evidence="1" type="ORF">RRF57_011666</name>
</gene>
<accession>A0AAN7V301</accession>